<keyword evidence="2" id="KW-1185">Reference proteome</keyword>
<evidence type="ECO:0000313" key="2">
    <source>
        <dbReference type="Proteomes" id="UP000266313"/>
    </source>
</evidence>
<evidence type="ECO:0000313" key="1">
    <source>
        <dbReference type="EMBL" id="BBA33834.1"/>
    </source>
</evidence>
<protein>
    <submittedName>
        <fullName evidence="1">PHP family phosphohydrolase, histidinol phosphatase</fullName>
    </submittedName>
</protein>
<gene>
    <name evidence="1" type="ORF">sS8_1880</name>
</gene>
<accession>A0A250KQL1</accession>
<reference evidence="1 2" key="1">
    <citation type="submission" date="2016-12" db="EMBL/GenBank/DDBJ databases">
        <title>Genome sequencing of Methylocaldum marinum.</title>
        <authorList>
            <person name="Takeuchi M."/>
            <person name="Kamagata Y."/>
            <person name="Hiraoka S."/>
            <person name="Oshima K."/>
            <person name="Hattori M."/>
            <person name="Iwasaki W."/>
        </authorList>
    </citation>
    <scope>NUCLEOTIDE SEQUENCE [LARGE SCALE GENOMIC DNA]</scope>
    <source>
        <strain evidence="1 2">S8</strain>
    </source>
</reference>
<name>A0A250KQL1_9GAMM</name>
<dbReference type="AlphaFoldDB" id="A0A250KQL1"/>
<dbReference type="Proteomes" id="UP000266313">
    <property type="component" value="Chromosome"/>
</dbReference>
<organism evidence="1 2">
    <name type="scientific">Methylocaldum marinum</name>
    <dbReference type="NCBI Taxonomy" id="1432792"/>
    <lineage>
        <taxon>Bacteria</taxon>
        <taxon>Pseudomonadati</taxon>
        <taxon>Pseudomonadota</taxon>
        <taxon>Gammaproteobacteria</taxon>
        <taxon>Methylococcales</taxon>
        <taxon>Methylococcaceae</taxon>
        <taxon>Methylocaldum</taxon>
    </lineage>
</organism>
<dbReference type="Gene3D" id="3.20.20.140">
    <property type="entry name" value="Metal-dependent hydrolases"/>
    <property type="match status" value="1"/>
</dbReference>
<dbReference type="SUPFAM" id="SSF89550">
    <property type="entry name" value="PHP domain-like"/>
    <property type="match status" value="1"/>
</dbReference>
<dbReference type="GO" id="GO:0016787">
    <property type="term" value="F:hydrolase activity"/>
    <property type="evidence" value="ECO:0007669"/>
    <property type="project" value="UniProtKB-KW"/>
</dbReference>
<sequence>MQPFRLPQDLHIHTTYSQYDGSVVPEQSAELIARVRHAEIIGISDHFEHFADSLYDNYVHDLRALGLWVGTEVDGAGSVDFASSLHFDYYIYHCYDRDADYRAVEKLLATGSPVIIAHPNALDTNLNRVPGQCLVELNNRYVWRCDWMRFYGPHRQRFRFVINSDAHQPLWLGQSVARRAAAELGVQEVSITDL</sequence>
<dbReference type="InterPro" id="IPR016195">
    <property type="entry name" value="Pol/histidinol_Pase-like"/>
</dbReference>
<dbReference type="EMBL" id="AP017928">
    <property type="protein sequence ID" value="BBA33834.1"/>
    <property type="molecule type" value="Genomic_DNA"/>
</dbReference>
<dbReference type="KEGG" id="mmai:sS8_1880"/>
<keyword evidence="1" id="KW-0378">Hydrolase</keyword>
<proteinExistence type="predicted"/>